<feature type="chain" id="PRO_5020992172" evidence="2">
    <location>
        <begin position="22"/>
        <end position="196"/>
    </location>
</feature>
<evidence type="ECO:0000256" key="1">
    <source>
        <dbReference type="SAM" id="Phobius"/>
    </source>
</evidence>
<evidence type="ECO:0000313" key="3">
    <source>
        <dbReference type="EMBL" id="TKD09557.1"/>
    </source>
</evidence>
<evidence type="ECO:0000256" key="2">
    <source>
        <dbReference type="SAM" id="SignalP"/>
    </source>
</evidence>
<keyword evidence="1" id="KW-0472">Membrane</keyword>
<evidence type="ECO:0000313" key="4">
    <source>
        <dbReference type="Proteomes" id="UP000309215"/>
    </source>
</evidence>
<feature type="transmembrane region" description="Helical" evidence="1">
    <location>
        <begin position="150"/>
        <end position="171"/>
    </location>
</feature>
<keyword evidence="2" id="KW-0732">Signal</keyword>
<dbReference type="AlphaFoldDB" id="A0A4U1JEP7"/>
<keyword evidence="4" id="KW-1185">Reference proteome</keyword>
<dbReference type="OrthoDB" id="9837763at2"/>
<sequence length="196" mass="20300">MRLPSLLLGFALLLGTPVVFGQDAPDPRPKPTAEAFVHIEADAPLSLRRNVGRFGDVVCAAPCDRGITFDPQDRFSIEGVFLGAQPFTIGQAGPRVLLRVDTGNRGAFYSGISLATAGGAAALMSGIIFILAAVGDALGSGDGVEDRLKYGCLGAAIGGGVAMAVGIPLLVVSQTKVEVLPDPRREQARGIVTVRF</sequence>
<feature type="signal peptide" evidence="2">
    <location>
        <begin position="1"/>
        <end position="21"/>
    </location>
</feature>
<accession>A0A4U1JEP7</accession>
<reference evidence="3 4" key="1">
    <citation type="submission" date="2019-04" db="EMBL/GenBank/DDBJ databases">
        <authorList>
            <person name="Li Y."/>
            <person name="Wang J."/>
        </authorList>
    </citation>
    <scope>NUCLEOTIDE SEQUENCE [LARGE SCALE GENOMIC DNA]</scope>
    <source>
        <strain evidence="3 4">DSM 14668</strain>
    </source>
</reference>
<comment type="caution">
    <text evidence="3">The sequence shown here is derived from an EMBL/GenBank/DDBJ whole genome shotgun (WGS) entry which is preliminary data.</text>
</comment>
<proteinExistence type="predicted"/>
<gene>
    <name evidence="3" type="ORF">E8A74_12605</name>
</gene>
<protein>
    <submittedName>
        <fullName evidence="3">Uncharacterized protein</fullName>
    </submittedName>
</protein>
<feature type="transmembrane region" description="Helical" evidence="1">
    <location>
        <begin position="107"/>
        <end position="138"/>
    </location>
</feature>
<organism evidence="3 4">
    <name type="scientific">Polyangium fumosum</name>
    <dbReference type="NCBI Taxonomy" id="889272"/>
    <lineage>
        <taxon>Bacteria</taxon>
        <taxon>Pseudomonadati</taxon>
        <taxon>Myxococcota</taxon>
        <taxon>Polyangia</taxon>
        <taxon>Polyangiales</taxon>
        <taxon>Polyangiaceae</taxon>
        <taxon>Polyangium</taxon>
    </lineage>
</organism>
<dbReference type="Proteomes" id="UP000309215">
    <property type="component" value="Unassembled WGS sequence"/>
</dbReference>
<dbReference type="RefSeq" id="WP_136929230.1">
    <property type="nucleotide sequence ID" value="NZ_SSMQ01000010.1"/>
</dbReference>
<dbReference type="EMBL" id="SSMQ01000010">
    <property type="protein sequence ID" value="TKD09557.1"/>
    <property type="molecule type" value="Genomic_DNA"/>
</dbReference>
<keyword evidence="1" id="KW-1133">Transmembrane helix</keyword>
<name>A0A4U1JEP7_9BACT</name>
<keyword evidence="1" id="KW-0812">Transmembrane</keyword>